<name>A0A4V0H8U0_STRPO</name>
<gene>
    <name evidence="6" type="primary">ccpB</name>
    <name evidence="6" type="ORF">NCTC10924_01394</name>
</gene>
<dbReference type="OrthoDB" id="9775106at2"/>
<dbReference type="InterPro" id="IPR010982">
    <property type="entry name" value="Lambda_DNA-bd_dom_sf"/>
</dbReference>
<dbReference type="CDD" id="cd01392">
    <property type="entry name" value="HTH_LacI"/>
    <property type="match status" value="1"/>
</dbReference>
<dbReference type="PANTHER" id="PTHR30146:SF105">
    <property type="entry name" value="CATABOLITE CONTROL PROTEIN B"/>
    <property type="match status" value="1"/>
</dbReference>
<accession>A0A4V0H8U0</accession>
<protein>
    <submittedName>
        <fullName evidence="6">Sugar-binding transcriptional regulator, LacI family</fullName>
    </submittedName>
</protein>
<evidence type="ECO:0000256" key="2">
    <source>
        <dbReference type="ARBA" id="ARBA00023125"/>
    </source>
</evidence>
<dbReference type="EMBL" id="LR594052">
    <property type="protein sequence ID" value="VTT45302.1"/>
    <property type="molecule type" value="Genomic_DNA"/>
</dbReference>
<dbReference type="Pfam" id="PF00356">
    <property type="entry name" value="LacI"/>
    <property type="match status" value="1"/>
</dbReference>
<dbReference type="Gene3D" id="1.10.260.40">
    <property type="entry name" value="lambda repressor-like DNA-binding domains"/>
    <property type="match status" value="1"/>
</dbReference>
<keyword evidence="3" id="KW-0804">Transcription</keyword>
<dbReference type="InterPro" id="IPR000843">
    <property type="entry name" value="HTH_LacI"/>
</dbReference>
<sequence length="314" mass="35497">MTTIRDIATIVGVAPSTISRYLNHSGYVSKETAEKIEKTIAELDYHPNQNAQNLSRGKTSRVGVVIPHTKHPYFIEIIKGLVEAAFDSHYQLQFLPSHYLKEKELAYLDSLRAKAFDALIFTSRNLDISQIAPYHKYGKIVLLEKTDSPFLSSISIDRQIGLSQLMMFLKKHNQPIKHPIFLFTRNEKSSATFTSTKVAYESIFGNTSSFDSLGNISSYEDGYKATKHFLGDKTIDAIITNSDDVAVGVIQYYQQQKKKIPLVVSQEAQISGKILNLPSIDNHSFQLGYQAFHLAIDSTVKHKVIKSKFLEKRY</sequence>
<dbReference type="GO" id="GO:0003700">
    <property type="term" value="F:DNA-binding transcription factor activity"/>
    <property type="evidence" value="ECO:0007669"/>
    <property type="project" value="TreeGrafter"/>
</dbReference>
<proteinExistence type="predicted"/>
<dbReference type="SUPFAM" id="SSF53822">
    <property type="entry name" value="Periplasmic binding protein-like I"/>
    <property type="match status" value="1"/>
</dbReference>
<dbReference type="AlphaFoldDB" id="A0A4V0H8U0"/>
<organism evidence="6 7">
    <name type="scientific">Streptococcus porcinus</name>
    <dbReference type="NCBI Taxonomy" id="1340"/>
    <lineage>
        <taxon>Bacteria</taxon>
        <taxon>Bacillati</taxon>
        <taxon>Bacillota</taxon>
        <taxon>Bacilli</taxon>
        <taxon>Lactobacillales</taxon>
        <taxon>Streptococcaceae</taxon>
        <taxon>Streptococcus</taxon>
    </lineage>
</organism>
<dbReference type="PANTHER" id="PTHR30146">
    <property type="entry name" value="LACI-RELATED TRANSCRIPTIONAL REPRESSOR"/>
    <property type="match status" value="1"/>
</dbReference>
<dbReference type="PROSITE" id="PS50932">
    <property type="entry name" value="HTH_LACI_2"/>
    <property type="match status" value="1"/>
</dbReference>
<evidence type="ECO:0000313" key="7">
    <source>
        <dbReference type="Proteomes" id="UP000306241"/>
    </source>
</evidence>
<dbReference type="InterPro" id="IPR028082">
    <property type="entry name" value="Peripla_BP_I"/>
</dbReference>
<evidence type="ECO:0000256" key="3">
    <source>
        <dbReference type="ARBA" id="ARBA00023163"/>
    </source>
</evidence>
<feature type="domain" description="HTH cro/C1-type" evidence="5">
    <location>
        <begin position="3"/>
        <end position="46"/>
    </location>
</feature>
<dbReference type="RefSeq" id="WP_003084607.1">
    <property type="nucleotide sequence ID" value="NZ_CP070236.1"/>
</dbReference>
<evidence type="ECO:0000313" key="6">
    <source>
        <dbReference type="EMBL" id="VTT45302.1"/>
    </source>
</evidence>
<feature type="domain" description="HTH lacI-type" evidence="4">
    <location>
        <begin position="2"/>
        <end position="56"/>
    </location>
</feature>
<reference evidence="6 7" key="1">
    <citation type="submission" date="2019-05" db="EMBL/GenBank/DDBJ databases">
        <authorList>
            <consortium name="Pathogen Informatics"/>
        </authorList>
    </citation>
    <scope>NUCLEOTIDE SEQUENCE [LARGE SCALE GENOMIC DNA]</scope>
    <source>
        <strain evidence="6 7">NCTC10924</strain>
    </source>
</reference>
<dbReference type="SMART" id="SM00354">
    <property type="entry name" value="HTH_LACI"/>
    <property type="match status" value="1"/>
</dbReference>
<dbReference type="Gene3D" id="3.40.50.2300">
    <property type="match status" value="2"/>
</dbReference>
<dbReference type="Proteomes" id="UP000306241">
    <property type="component" value="Chromosome"/>
</dbReference>
<keyword evidence="2" id="KW-0238">DNA-binding</keyword>
<dbReference type="PROSITE" id="PS50943">
    <property type="entry name" value="HTH_CROC1"/>
    <property type="match status" value="1"/>
</dbReference>
<evidence type="ECO:0000259" key="5">
    <source>
        <dbReference type="PROSITE" id="PS50943"/>
    </source>
</evidence>
<dbReference type="SUPFAM" id="SSF47413">
    <property type="entry name" value="lambda repressor-like DNA-binding domains"/>
    <property type="match status" value="1"/>
</dbReference>
<dbReference type="InterPro" id="IPR001387">
    <property type="entry name" value="Cro/C1-type_HTH"/>
</dbReference>
<keyword evidence="1" id="KW-0805">Transcription regulation</keyword>
<dbReference type="InterPro" id="IPR001761">
    <property type="entry name" value="Peripla_BP/Lac1_sug-bd_dom"/>
</dbReference>
<evidence type="ECO:0000256" key="1">
    <source>
        <dbReference type="ARBA" id="ARBA00023015"/>
    </source>
</evidence>
<dbReference type="CDD" id="cd06286">
    <property type="entry name" value="PBP1_CcpB-like"/>
    <property type="match status" value="1"/>
</dbReference>
<dbReference type="Pfam" id="PF00532">
    <property type="entry name" value="Peripla_BP_1"/>
    <property type="match status" value="1"/>
</dbReference>
<evidence type="ECO:0000259" key="4">
    <source>
        <dbReference type="PROSITE" id="PS50932"/>
    </source>
</evidence>
<dbReference type="GO" id="GO:0000976">
    <property type="term" value="F:transcription cis-regulatory region binding"/>
    <property type="evidence" value="ECO:0007669"/>
    <property type="project" value="TreeGrafter"/>
</dbReference>